<accession>A0A8B6XBF0</accession>
<dbReference type="RefSeq" id="WP_084545095.1">
    <property type="nucleotide sequence ID" value="NZ_AXWS01000014.1"/>
</dbReference>
<feature type="signal peptide" evidence="1">
    <location>
        <begin position="1"/>
        <end position="23"/>
    </location>
</feature>
<dbReference type="InterPro" id="IPR029063">
    <property type="entry name" value="SAM-dependent_MTases_sf"/>
</dbReference>
<keyword evidence="2" id="KW-1185">Reference proteome</keyword>
<sequence>MTTRTAGPSAAHLAATATSATIAAPAVPATGATAGRARSALPPAARPPLRPLRTDLAFIADWIARGSRVLDLGCGDGTLLAHLQRERGCTGYGIDRDDAKVAACVRNGVNVIQLDLDHGLGLFGDASFDTVVQLQSLQAMVKVERNLREIGRVGREAIISFPNFGFWQHRVALALGRMPVSESLPYEWYDTPNIRCATIRDFEVLARKTGFEILDCVALDGHGRPVTLLPNLLGTLAVFRLRKAG</sequence>
<feature type="chain" id="PRO_5034100820" evidence="1">
    <location>
        <begin position="24"/>
        <end position="245"/>
    </location>
</feature>
<dbReference type="CDD" id="cd02440">
    <property type="entry name" value="AdoMet_MTases"/>
    <property type="match status" value="1"/>
</dbReference>
<protein>
    <submittedName>
        <fullName evidence="3">Methionine biosynthesis protein MetW</fullName>
    </submittedName>
</protein>
<evidence type="ECO:0000256" key="1">
    <source>
        <dbReference type="SAM" id="SignalP"/>
    </source>
</evidence>
<dbReference type="AlphaFoldDB" id="A0A8B6XBF0"/>
<dbReference type="InterPro" id="IPR010743">
    <property type="entry name" value="Methionine_synth_MetW"/>
</dbReference>
<organism evidence="2 3">
    <name type="scientific">Derxia gummosa DSM 723</name>
    <dbReference type="NCBI Taxonomy" id="1121388"/>
    <lineage>
        <taxon>Bacteria</taxon>
        <taxon>Pseudomonadati</taxon>
        <taxon>Pseudomonadota</taxon>
        <taxon>Betaproteobacteria</taxon>
        <taxon>Burkholderiales</taxon>
        <taxon>Alcaligenaceae</taxon>
        <taxon>Derxia</taxon>
    </lineage>
</organism>
<dbReference type="Proteomes" id="UP000675920">
    <property type="component" value="Unplaced"/>
</dbReference>
<keyword evidence="1" id="KW-0732">Signal</keyword>
<reference evidence="3" key="1">
    <citation type="submission" date="2025-08" db="UniProtKB">
        <authorList>
            <consortium name="RefSeq"/>
        </authorList>
    </citation>
    <scope>IDENTIFICATION</scope>
</reference>
<proteinExistence type="predicted"/>
<dbReference type="SUPFAM" id="SSF53335">
    <property type="entry name" value="S-adenosyl-L-methionine-dependent methyltransferases"/>
    <property type="match status" value="1"/>
</dbReference>
<evidence type="ECO:0000313" key="2">
    <source>
        <dbReference type="Proteomes" id="UP000675920"/>
    </source>
</evidence>
<dbReference type="OrthoDB" id="9792690at2"/>
<evidence type="ECO:0000313" key="3">
    <source>
        <dbReference type="RefSeq" id="WP_084545095.1"/>
    </source>
</evidence>
<dbReference type="Gene3D" id="3.40.50.150">
    <property type="entry name" value="Vaccinia Virus protein VP39"/>
    <property type="match status" value="1"/>
</dbReference>
<gene>
    <name evidence="3" type="primary">metW</name>
</gene>
<dbReference type="NCBIfam" id="TIGR02081">
    <property type="entry name" value="metW"/>
    <property type="match status" value="1"/>
</dbReference>
<dbReference type="Pfam" id="PF07021">
    <property type="entry name" value="MetW"/>
    <property type="match status" value="1"/>
</dbReference>
<name>A0A8B6XBF0_9BURK</name>